<dbReference type="EMBL" id="CP025014">
    <property type="protein sequence ID" value="AUW47103.1"/>
    <property type="molecule type" value="Genomic_DNA"/>
</dbReference>
<gene>
    <name evidence="1" type="ORF">CUJ84_pRLN2000565</name>
</gene>
<sequence>MCRLLANLNAVKAKYDQSRGRLEQAEYRRTAFLSGLSNA</sequence>
<evidence type="ECO:0000313" key="2">
    <source>
        <dbReference type="Proteomes" id="UP000238523"/>
    </source>
</evidence>
<keyword evidence="1" id="KW-0614">Plasmid</keyword>
<proteinExistence type="predicted"/>
<evidence type="ECO:0000313" key="1">
    <source>
        <dbReference type="EMBL" id="AUW47103.1"/>
    </source>
</evidence>
<name>A0A2K9ZFR8_RHILE</name>
<dbReference type="Proteomes" id="UP000238523">
    <property type="component" value="Plasmid pRLN2"/>
</dbReference>
<geneLocation type="plasmid" evidence="2">
    <name>prln2</name>
</geneLocation>
<reference evidence="1 2" key="1">
    <citation type="submission" date="2017-11" db="EMBL/GenBank/DDBJ databases">
        <title>Complete genome of Rhizobium leguminosarum Norway, an ineffective micro-symbiont.</title>
        <authorList>
            <person name="Hoffrichter A."/>
            <person name="Liang J."/>
            <person name="Brachmann A."/>
            <person name="Marin M."/>
        </authorList>
    </citation>
    <scope>NUCLEOTIDE SEQUENCE [LARGE SCALE GENOMIC DNA]</scope>
    <source>
        <strain evidence="1 2">Norway</strain>
        <plasmid evidence="2">Plasmid prln2</plasmid>
    </source>
</reference>
<dbReference type="AlphaFoldDB" id="A0A2K9ZFR8"/>
<accession>A0A2K9ZFR8</accession>
<organism evidence="1 2">
    <name type="scientific">Rhizobium leguminosarum</name>
    <dbReference type="NCBI Taxonomy" id="384"/>
    <lineage>
        <taxon>Bacteria</taxon>
        <taxon>Pseudomonadati</taxon>
        <taxon>Pseudomonadota</taxon>
        <taxon>Alphaproteobacteria</taxon>
        <taxon>Hyphomicrobiales</taxon>
        <taxon>Rhizobiaceae</taxon>
        <taxon>Rhizobium/Agrobacterium group</taxon>
        <taxon>Rhizobium</taxon>
    </lineage>
</organism>
<protein>
    <submittedName>
        <fullName evidence="1">Uncharacterized protein</fullName>
    </submittedName>
</protein>